<protein>
    <recommendedName>
        <fullName evidence="13">Phenylalanine--tRNA ligase alpha subunit</fullName>
        <ecNumber evidence="13">6.1.1.20</ecNumber>
    </recommendedName>
    <alternativeName>
        <fullName evidence="13">Phenylalanyl-tRNA synthetase alpha subunit</fullName>
        <shortName evidence="13">PheRS</shortName>
    </alternativeName>
</protein>
<keyword evidence="8 13" id="KW-0067">ATP-binding</keyword>
<evidence type="ECO:0000256" key="13">
    <source>
        <dbReference type="HAMAP-Rule" id="MF_00281"/>
    </source>
</evidence>
<dbReference type="InterPro" id="IPR002319">
    <property type="entry name" value="Phenylalanyl-tRNA_Synthase"/>
</dbReference>
<evidence type="ECO:0000256" key="11">
    <source>
        <dbReference type="ARBA" id="ARBA00023146"/>
    </source>
</evidence>
<evidence type="ECO:0000256" key="12">
    <source>
        <dbReference type="ARBA" id="ARBA00049255"/>
    </source>
</evidence>
<dbReference type="InterPro" id="IPR004529">
    <property type="entry name" value="Phe-tRNA-synth_IIc_asu"/>
</dbReference>
<dbReference type="GO" id="GO:0006432">
    <property type="term" value="P:phenylalanyl-tRNA aminoacylation"/>
    <property type="evidence" value="ECO:0007669"/>
    <property type="project" value="UniProtKB-UniRule"/>
</dbReference>
<evidence type="ECO:0000256" key="2">
    <source>
        <dbReference type="ARBA" id="ARBA00010207"/>
    </source>
</evidence>
<dbReference type="SUPFAM" id="SSF46589">
    <property type="entry name" value="tRNA-binding arm"/>
    <property type="match status" value="1"/>
</dbReference>
<dbReference type="Pfam" id="PF02912">
    <property type="entry name" value="Phe_tRNA-synt_N"/>
    <property type="match status" value="1"/>
</dbReference>
<evidence type="ECO:0000256" key="6">
    <source>
        <dbReference type="ARBA" id="ARBA00022723"/>
    </source>
</evidence>
<accession>A0A9X2JIL5</accession>
<dbReference type="PANTHER" id="PTHR11538:SF41">
    <property type="entry name" value="PHENYLALANINE--TRNA LIGASE, MITOCHONDRIAL"/>
    <property type="match status" value="1"/>
</dbReference>
<dbReference type="InterPro" id="IPR045864">
    <property type="entry name" value="aa-tRNA-synth_II/BPL/LPL"/>
</dbReference>
<dbReference type="Pfam" id="PF01409">
    <property type="entry name" value="tRNA-synt_2d"/>
    <property type="match status" value="1"/>
</dbReference>
<dbReference type="RefSeq" id="WP_252855342.1">
    <property type="nucleotide sequence ID" value="NZ_JAMXLR010000090.1"/>
</dbReference>
<dbReference type="Proteomes" id="UP001155241">
    <property type="component" value="Unassembled WGS sequence"/>
</dbReference>
<evidence type="ECO:0000256" key="10">
    <source>
        <dbReference type="ARBA" id="ARBA00022917"/>
    </source>
</evidence>
<keyword evidence="7 13" id="KW-0547">Nucleotide-binding</keyword>
<keyword evidence="5 13" id="KW-0436">Ligase</keyword>
<dbReference type="InterPro" id="IPR006195">
    <property type="entry name" value="aa-tRNA-synth_II"/>
</dbReference>
<name>A0A9X2JIL5_9BACT</name>
<keyword evidence="16" id="KW-1185">Reference proteome</keyword>
<comment type="cofactor">
    <cofactor evidence="13">
        <name>Mg(2+)</name>
        <dbReference type="ChEBI" id="CHEBI:18420"/>
    </cofactor>
    <text evidence="13">Binds 2 magnesium ions per tetramer.</text>
</comment>
<dbReference type="GO" id="GO:0000049">
    <property type="term" value="F:tRNA binding"/>
    <property type="evidence" value="ECO:0007669"/>
    <property type="project" value="InterPro"/>
</dbReference>
<dbReference type="Gene3D" id="3.30.930.10">
    <property type="entry name" value="Bira Bifunctional Protein, Domain 2"/>
    <property type="match status" value="1"/>
</dbReference>
<evidence type="ECO:0000256" key="8">
    <source>
        <dbReference type="ARBA" id="ARBA00022840"/>
    </source>
</evidence>
<sequence length="362" mass="39637">MSLQDFIAELDSLAGEAQDAFTGAADRDALEAARVEFLGAKAGRLKAVQKGMGKVDKTDKPAAGQKLNSVKKAIEQAFEQATGRLSASDGKAKQDAFDVTLPGTPVRVGRLHPITQTIDRMKEIMGRLGFSAVEGPEIEDDWHNFEALNIPLSHPARDPLDNFYLSTATKTAGAGAGPDGKPLLLRSQTSTVQIRVMEQCIANAVASGAQPPVRIVSLGRVYRPDTADATHYPMFHQIEGLLVDKGVTMADLKSVLRMFCQSYYKRDTDDGSQEDVHIRFRPSFFPFTEPSVEVDINWQGGWMEIGGAGMVDPNVLRAVGYDPEEVTGFAFGMGVERIAMRQHNITDIRDLYTNDVRFLAQF</sequence>
<evidence type="ECO:0000256" key="1">
    <source>
        <dbReference type="ARBA" id="ARBA00004496"/>
    </source>
</evidence>
<evidence type="ECO:0000256" key="5">
    <source>
        <dbReference type="ARBA" id="ARBA00022598"/>
    </source>
</evidence>
<dbReference type="InterPro" id="IPR010978">
    <property type="entry name" value="tRNA-bd_arm"/>
</dbReference>
<dbReference type="HAMAP" id="MF_00281">
    <property type="entry name" value="Phe_tRNA_synth_alpha1"/>
    <property type="match status" value="1"/>
</dbReference>
<keyword evidence="10 13" id="KW-0648">Protein biosynthesis</keyword>
<proteinExistence type="inferred from homology"/>
<keyword evidence="9 13" id="KW-0460">Magnesium</keyword>
<feature type="domain" description="Aminoacyl-transfer RNA synthetases class-II family profile" evidence="14">
    <location>
        <begin position="119"/>
        <end position="340"/>
    </location>
</feature>
<dbReference type="PANTHER" id="PTHR11538">
    <property type="entry name" value="PHENYLALANYL-TRNA SYNTHETASE"/>
    <property type="match status" value="1"/>
</dbReference>
<keyword evidence="11 13" id="KW-0030">Aminoacyl-tRNA synthetase</keyword>
<gene>
    <name evidence="13 15" type="primary">pheS</name>
    <name evidence="15" type="ORF">NG895_25225</name>
</gene>
<dbReference type="GO" id="GO:0005737">
    <property type="term" value="C:cytoplasm"/>
    <property type="evidence" value="ECO:0007669"/>
    <property type="project" value="UniProtKB-SubCell"/>
</dbReference>
<keyword evidence="4 13" id="KW-0963">Cytoplasm</keyword>
<dbReference type="SUPFAM" id="SSF55681">
    <property type="entry name" value="Class II aaRS and biotin synthetases"/>
    <property type="match status" value="1"/>
</dbReference>
<dbReference type="PROSITE" id="PS50862">
    <property type="entry name" value="AA_TRNA_LIGASE_II"/>
    <property type="match status" value="1"/>
</dbReference>
<dbReference type="InterPro" id="IPR004188">
    <property type="entry name" value="Phe-tRNA_ligase_II_N"/>
</dbReference>
<dbReference type="CDD" id="cd00496">
    <property type="entry name" value="PheRS_alpha_core"/>
    <property type="match status" value="1"/>
</dbReference>
<dbReference type="InterPro" id="IPR022911">
    <property type="entry name" value="Phe_tRNA_ligase_alpha1_bac"/>
</dbReference>
<evidence type="ECO:0000256" key="4">
    <source>
        <dbReference type="ARBA" id="ARBA00022490"/>
    </source>
</evidence>
<dbReference type="NCBIfam" id="TIGR00468">
    <property type="entry name" value="pheS"/>
    <property type="match status" value="1"/>
</dbReference>
<dbReference type="GO" id="GO:0004826">
    <property type="term" value="F:phenylalanine-tRNA ligase activity"/>
    <property type="evidence" value="ECO:0007669"/>
    <property type="project" value="UniProtKB-UniRule"/>
</dbReference>
<evidence type="ECO:0000313" key="15">
    <source>
        <dbReference type="EMBL" id="MCO6047215.1"/>
    </source>
</evidence>
<comment type="subunit">
    <text evidence="3 13">Tetramer of two alpha and two beta subunits.</text>
</comment>
<comment type="subcellular location">
    <subcellularLocation>
        <location evidence="1 13">Cytoplasm</location>
    </subcellularLocation>
</comment>
<organism evidence="15 16">
    <name type="scientific">Aeoliella straminimaris</name>
    <dbReference type="NCBI Taxonomy" id="2954799"/>
    <lineage>
        <taxon>Bacteria</taxon>
        <taxon>Pseudomonadati</taxon>
        <taxon>Planctomycetota</taxon>
        <taxon>Planctomycetia</taxon>
        <taxon>Pirellulales</taxon>
        <taxon>Lacipirellulaceae</taxon>
        <taxon>Aeoliella</taxon>
    </lineage>
</organism>
<comment type="catalytic activity">
    <reaction evidence="12 13">
        <text>tRNA(Phe) + L-phenylalanine + ATP = L-phenylalanyl-tRNA(Phe) + AMP + diphosphate + H(+)</text>
        <dbReference type="Rhea" id="RHEA:19413"/>
        <dbReference type="Rhea" id="RHEA-COMP:9668"/>
        <dbReference type="Rhea" id="RHEA-COMP:9699"/>
        <dbReference type="ChEBI" id="CHEBI:15378"/>
        <dbReference type="ChEBI" id="CHEBI:30616"/>
        <dbReference type="ChEBI" id="CHEBI:33019"/>
        <dbReference type="ChEBI" id="CHEBI:58095"/>
        <dbReference type="ChEBI" id="CHEBI:78442"/>
        <dbReference type="ChEBI" id="CHEBI:78531"/>
        <dbReference type="ChEBI" id="CHEBI:456215"/>
        <dbReference type="EC" id="6.1.1.20"/>
    </reaction>
</comment>
<evidence type="ECO:0000259" key="14">
    <source>
        <dbReference type="PROSITE" id="PS50862"/>
    </source>
</evidence>
<dbReference type="EMBL" id="JAMXLR010000090">
    <property type="protein sequence ID" value="MCO6047215.1"/>
    <property type="molecule type" value="Genomic_DNA"/>
</dbReference>
<dbReference type="GO" id="GO:0000287">
    <property type="term" value="F:magnesium ion binding"/>
    <property type="evidence" value="ECO:0007669"/>
    <property type="project" value="UniProtKB-UniRule"/>
</dbReference>
<reference evidence="15" key="1">
    <citation type="submission" date="2022-06" db="EMBL/GenBank/DDBJ databases">
        <title>Aeoliella straminimaris, a novel planctomycete from sediments.</title>
        <authorList>
            <person name="Vitorino I.R."/>
            <person name="Lage O.M."/>
        </authorList>
    </citation>
    <scope>NUCLEOTIDE SEQUENCE</scope>
    <source>
        <strain evidence="15">ICT_H6.2</strain>
    </source>
</reference>
<evidence type="ECO:0000256" key="3">
    <source>
        <dbReference type="ARBA" id="ARBA00011209"/>
    </source>
</evidence>
<evidence type="ECO:0000256" key="9">
    <source>
        <dbReference type="ARBA" id="ARBA00022842"/>
    </source>
</evidence>
<dbReference type="AlphaFoldDB" id="A0A9X2JIL5"/>
<comment type="caution">
    <text evidence="15">The sequence shown here is derived from an EMBL/GenBank/DDBJ whole genome shotgun (WGS) entry which is preliminary data.</text>
</comment>
<keyword evidence="6 13" id="KW-0479">Metal-binding</keyword>
<feature type="binding site" evidence="13">
    <location>
        <position position="289"/>
    </location>
    <ligand>
        <name>Mg(2+)</name>
        <dbReference type="ChEBI" id="CHEBI:18420"/>
        <note>shared with beta subunit</note>
    </ligand>
</feature>
<evidence type="ECO:0000313" key="16">
    <source>
        <dbReference type="Proteomes" id="UP001155241"/>
    </source>
</evidence>
<comment type="similarity">
    <text evidence="2 13">Belongs to the class-II aminoacyl-tRNA synthetase family. Phe-tRNA synthetase alpha subunit type 1 subfamily.</text>
</comment>
<dbReference type="GO" id="GO:0005524">
    <property type="term" value="F:ATP binding"/>
    <property type="evidence" value="ECO:0007669"/>
    <property type="project" value="UniProtKB-UniRule"/>
</dbReference>
<dbReference type="EC" id="6.1.1.20" evidence="13"/>
<evidence type="ECO:0000256" key="7">
    <source>
        <dbReference type="ARBA" id="ARBA00022741"/>
    </source>
</evidence>